<dbReference type="Pfam" id="PF08281">
    <property type="entry name" value="Sigma70_r4_2"/>
    <property type="match status" value="1"/>
</dbReference>
<evidence type="ECO:0000256" key="2">
    <source>
        <dbReference type="ARBA" id="ARBA00023015"/>
    </source>
</evidence>
<gene>
    <name evidence="7" type="ORF">DFR29_103203</name>
</gene>
<keyword evidence="3" id="KW-0731">Sigma factor</keyword>
<dbReference type="PANTHER" id="PTHR43133">
    <property type="entry name" value="RNA POLYMERASE ECF-TYPE SIGMA FACTO"/>
    <property type="match status" value="1"/>
</dbReference>
<dbReference type="Pfam" id="PF04542">
    <property type="entry name" value="Sigma70_r2"/>
    <property type="match status" value="1"/>
</dbReference>
<dbReference type="InterPro" id="IPR036388">
    <property type="entry name" value="WH-like_DNA-bd_sf"/>
</dbReference>
<dbReference type="InterPro" id="IPR014284">
    <property type="entry name" value="RNA_pol_sigma-70_dom"/>
</dbReference>
<dbReference type="GO" id="GO:0016987">
    <property type="term" value="F:sigma factor activity"/>
    <property type="evidence" value="ECO:0007669"/>
    <property type="project" value="UniProtKB-KW"/>
</dbReference>
<evidence type="ECO:0000256" key="1">
    <source>
        <dbReference type="ARBA" id="ARBA00010641"/>
    </source>
</evidence>
<dbReference type="NCBIfam" id="TIGR02937">
    <property type="entry name" value="sigma70-ECF"/>
    <property type="match status" value="1"/>
</dbReference>
<keyword evidence="4" id="KW-0804">Transcription</keyword>
<evidence type="ECO:0000256" key="3">
    <source>
        <dbReference type="ARBA" id="ARBA00023082"/>
    </source>
</evidence>
<feature type="domain" description="RNA polymerase sigma-70 region 2" evidence="5">
    <location>
        <begin position="53"/>
        <end position="119"/>
    </location>
</feature>
<comment type="caution">
    <text evidence="7">The sequence shown here is derived from an EMBL/GenBank/DDBJ whole genome shotgun (WGS) entry which is preliminary data.</text>
</comment>
<keyword evidence="8" id="KW-1185">Reference proteome</keyword>
<accession>A0A4R6Z4Q6</accession>
<evidence type="ECO:0000259" key="5">
    <source>
        <dbReference type="Pfam" id="PF04542"/>
    </source>
</evidence>
<dbReference type="InterPro" id="IPR013325">
    <property type="entry name" value="RNA_pol_sigma_r2"/>
</dbReference>
<dbReference type="Gene3D" id="1.10.1740.10">
    <property type="match status" value="1"/>
</dbReference>
<dbReference type="InterPro" id="IPR007627">
    <property type="entry name" value="RNA_pol_sigma70_r2"/>
</dbReference>
<dbReference type="InterPro" id="IPR013324">
    <property type="entry name" value="RNA_pol_sigma_r3/r4-like"/>
</dbReference>
<organism evidence="7 8">
    <name type="scientific">Tahibacter aquaticus</name>
    <dbReference type="NCBI Taxonomy" id="520092"/>
    <lineage>
        <taxon>Bacteria</taxon>
        <taxon>Pseudomonadati</taxon>
        <taxon>Pseudomonadota</taxon>
        <taxon>Gammaproteobacteria</taxon>
        <taxon>Lysobacterales</taxon>
        <taxon>Rhodanobacteraceae</taxon>
        <taxon>Tahibacter</taxon>
    </lineage>
</organism>
<name>A0A4R6Z4Q6_9GAMM</name>
<proteinExistence type="inferred from homology"/>
<dbReference type="SUPFAM" id="SSF88946">
    <property type="entry name" value="Sigma2 domain of RNA polymerase sigma factors"/>
    <property type="match status" value="1"/>
</dbReference>
<sequence length="216" mass="24430">MRCRLTIGAAPATIRPAPASRPNVDRSNFAIDVPESLLQRAQGGELRAFEQIYRLFERPVYTLALRLLNDADAAREILHDAMLKLFQRLDQFRGDSPFWGWLRQIVLNEALMRLRKDKRLEFDASYDEIETETAPPWVHADGLVLEKALGHLPALTRSVLWLYHVEGYSHPEIADALGKSVSFSKSQVARGTARLRNLLDSTTESRPCLIANPQPS</sequence>
<dbReference type="Gene3D" id="1.10.10.10">
    <property type="entry name" value="Winged helix-like DNA-binding domain superfamily/Winged helix DNA-binding domain"/>
    <property type="match status" value="1"/>
</dbReference>
<reference evidence="7 8" key="1">
    <citation type="submission" date="2019-03" db="EMBL/GenBank/DDBJ databases">
        <title>Genomic Encyclopedia of Type Strains, Phase IV (KMG-IV): sequencing the most valuable type-strain genomes for metagenomic binning, comparative biology and taxonomic classification.</title>
        <authorList>
            <person name="Goeker M."/>
        </authorList>
    </citation>
    <scope>NUCLEOTIDE SEQUENCE [LARGE SCALE GENOMIC DNA]</scope>
    <source>
        <strain evidence="7 8">DSM 21667</strain>
    </source>
</reference>
<dbReference type="InterPro" id="IPR039425">
    <property type="entry name" value="RNA_pol_sigma-70-like"/>
</dbReference>
<evidence type="ECO:0000256" key="4">
    <source>
        <dbReference type="ARBA" id="ARBA00023163"/>
    </source>
</evidence>
<evidence type="ECO:0000259" key="6">
    <source>
        <dbReference type="Pfam" id="PF08281"/>
    </source>
</evidence>
<comment type="similarity">
    <text evidence="1">Belongs to the sigma-70 factor family. ECF subfamily.</text>
</comment>
<keyword evidence="2" id="KW-0805">Transcription regulation</keyword>
<feature type="domain" description="RNA polymerase sigma factor 70 region 4 type 2" evidence="6">
    <location>
        <begin position="145"/>
        <end position="195"/>
    </location>
</feature>
<dbReference type="AlphaFoldDB" id="A0A4R6Z4Q6"/>
<dbReference type="GO" id="GO:0003677">
    <property type="term" value="F:DNA binding"/>
    <property type="evidence" value="ECO:0007669"/>
    <property type="project" value="InterPro"/>
</dbReference>
<dbReference type="InterPro" id="IPR013249">
    <property type="entry name" value="RNA_pol_sigma70_r4_t2"/>
</dbReference>
<evidence type="ECO:0000313" key="8">
    <source>
        <dbReference type="Proteomes" id="UP000295293"/>
    </source>
</evidence>
<evidence type="ECO:0000313" key="7">
    <source>
        <dbReference type="EMBL" id="TDR46667.1"/>
    </source>
</evidence>
<dbReference type="EMBL" id="SNZH01000003">
    <property type="protein sequence ID" value="TDR46667.1"/>
    <property type="molecule type" value="Genomic_DNA"/>
</dbReference>
<dbReference type="GO" id="GO:0006352">
    <property type="term" value="P:DNA-templated transcription initiation"/>
    <property type="evidence" value="ECO:0007669"/>
    <property type="project" value="InterPro"/>
</dbReference>
<dbReference type="SUPFAM" id="SSF88659">
    <property type="entry name" value="Sigma3 and sigma4 domains of RNA polymerase sigma factors"/>
    <property type="match status" value="1"/>
</dbReference>
<protein>
    <submittedName>
        <fullName evidence="7">RNA polymerase sigma-70 factor (ECF subfamily)</fullName>
    </submittedName>
</protein>
<dbReference type="Proteomes" id="UP000295293">
    <property type="component" value="Unassembled WGS sequence"/>
</dbReference>
<dbReference type="PANTHER" id="PTHR43133:SF46">
    <property type="entry name" value="RNA POLYMERASE SIGMA-70 FACTOR ECF SUBFAMILY"/>
    <property type="match status" value="1"/>
</dbReference>